<sequence>MTTAVEMLGNKHGKPDALFNNAASLQRPKTDDVAEVKGGPNAGFDNCVTSQRPRDQKAFAPLSRKESSWLRAMPR</sequence>
<accession>A0A9P8TUV9</accession>
<feature type="region of interest" description="Disordered" evidence="1">
    <location>
        <begin position="1"/>
        <end position="75"/>
    </location>
</feature>
<name>A0A9P8TUV9_9HYPO</name>
<comment type="caution">
    <text evidence="2">The sequence shown here is derived from an EMBL/GenBank/DDBJ whole genome shotgun (WGS) entry which is preliminary data.</text>
</comment>
<dbReference type="Proteomes" id="UP000827724">
    <property type="component" value="Unassembled WGS sequence"/>
</dbReference>
<dbReference type="EMBL" id="JAIWOZ010000004">
    <property type="protein sequence ID" value="KAH6605753.1"/>
    <property type="molecule type" value="Genomic_DNA"/>
</dbReference>
<dbReference type="AlphaFoldDB" id="A0A9P8TUV9"/>
<reference evidence="2" key="1">
    <citation type="submission" date="2021-08" db="EMBL/GenBank/DDBJ databases">
        <title>Chromosome-Level Trichoderma cornu-damae using Hi-C Data.</title>
        <authorList>
            <person name="Kim C.S."/>
        </authorList>
    </citation>
    <scope>NUCLEOTIDE SEQUENCE</scope>
    <source>
        <strain evidence="2">KA19-0412C</strain>
    </source>
</reference>
<proteinExistence type="predicted"/>
<evidence type="ECO:0000256" key="1">
    <source>
        <dbReference type="SAM" id="MobiDB-lite"/>
    </source>
</evidence>
<protein>
    <submittedName>
        <fullName evidence="2">Uncharacterized protein</fullName>
    </submittedName>
</protein>
<evidence type="ECO:0000313" key="2">
    <source>
        <dbReference type="EMBL" id="KAH6605753.1"/>
    </source>
</evidence>
<feature type="compositionally biased region" description="Basic and acidic residues" evidence="1">
    <location>
        <begin position="52"/>
        <end position="68"/>
    </location>
</feature>
<dbReference type="OrthoDB" id="1933717at2759"/>
<evidence type="ECO:0000313" key="3">
    <source>
        <dbReference type="Proteomes" id="UP000827724"/>
    </source>
</evidence>
<organism evidence="2 3">
    <name type="scientific">Trichoderma cornu-damae</name>
    <dbReference type="NCBI Taxonomy" id="654480"/>
    <lineage>
        <taxon>Eukaryota</taxon>
        <taxon>Fungi</taxon>
        <taxon>Dikarya</taxon>
        <taxon>Ascomycota</taxon>
        <taxon>Pezizomycotina</taxon>
        <taxon>Sordariomycetes</taxon>
        <taxon>Hypocreomycetidae</taxon>
        <taxon>Hypocreales</taxon>
        <taxon>Hypocreaceae</taxon>
        <taxon>Trichoderma</taxon>
    </lineage>
</organism>
<gene>
    <name evidence="2" type="ORF">Trco_004906</name>
</gene>
<keyword evidence="3" id="KW-1185">Reference proteome</keyword>